<dbReference type="GO" id="GO:0016757">
    <property type="term" value="F:glycosyltransferase activity"/>
    <property type="evidence" value="ECO:0007669"/>
    <property type="project" value="UniProtKB-KW"/>
</dbReference>
<keyword evidence="2" id="KW-0808">Transferase</keyword>
<evidence type="ECO:0000313" key="3">
    <source>
        <dbReference type="EMBL" id="KII75256.1"/>
    </source>
</evidence>
<keyword evidence="1" id="KW-0328">Glycosyltransferase</keyword>
<dbReference type="AlphaFoldDB" id="A0A0C2N6K9"/>
<dbReference type="SUPFAM" id="SSF53756">
    <property type="entry name" value="UDP-Glycosyltransferase/glycogen phosphorylase"/>
    <property type="match status" value="1"/>
</dbReference>
<dbReference type="Gene3D" id="3.40.50.2000">
    <property type="entry name" value="Glycogen Phosphorylase B"/>
    <property type="match status" value="1"/>
</dbReference>
<protein>
    <recommendedName>
        <fullName evidence="5">Glycosyl transferase family 1 domain-containing protein</fullName>
    </recommendedName>
</protein>
<feature type="non-terminal residue" evidence="3">
    <location>
        <position position="1"/>
    </location>
</feature>
<reference evidence="3 4" key="1">
    <citation type="submission" date="2014-11" db="EMBL/GenBank/DDBJ databases">
        <title>Draft Genome Sequence of Vibrio piscirenalis strains CECT 8603T and CECT 8604, two marine Gammaproteobacterium isolated from cultured gilthead sea bream (Sparus aurata).</title>
        <authorList>
            <person name="Arahal D.R."/>
            <person name="Rodrigo-Torres L."/>
            <person name="Lucena T."/>
            <person name="Pujalte M.J."/>
        </authorList>
    </citation>
    <scope>NUCLEOTIDE SEQUENCE [LARGE SCALE GENOMIC DNA]</scope>
    <source>
        <strain evidence="3 4">DCR 1-4-2</strain>
    </source>
</reference>
<gene>
    <name evidence="3" type="ORF">OJ16_19470</name>
</gene>
<evidence type="ECO:0008006" key="5">
    <source>
        <dbReference type="Google" id="ProtNLM"/>
    </source>
</evidence>
<evidence type="ECO:0000256" key="1">
    <source>
        <dbReference type="ARBA" id="ARBA00022676"/>
    </source>
</evidence>
<dbReference type="PANTHER" id="PTHR12526">
    <property type="entry name" value="GLYCOSYLTRANSFERASE"/>
    <property type="match status" value="1"/>
</dbReference>
<dbReference type="STRING" id="1461322.OJ16_19470"/>
<evidence type="ECO:0000313" key="4">
    <source>
        <dbReference type="Proteomes" id="UP000031672"/>
    </source>
</evidence>
<evidence type="ECO:0000256" key="2">
    <source>
        <dbReference type="ARBA" id="ARBA00022679"/>
    </source>
</evidence>
<comment type="caution">
    <text evidence="3">The sequence shown here is derived from an EMBL/GenBank/DDBJ whole genome shotgun (WGS) entry which is preliminary data.</text>
</comment>
<proteinExistence type="predicted"/>
<accession>A0A0C2N6K9</accession>
<organism evidence="3 4">
    <name type="scientific">Vibrio renipiscarius</name>
    <dbReference type="NCBI Taxonomy" id="1461322"/>
    <lineage>
        <taxon>Bacteria</taxon>
        <taxon>Pseudomonadati</taxon>
        <taxon>Pseudomonadota</taxon>
        <taxon>Gammaproteobacteria</taxon>
        <taxon>Vibrionales</taxon>
        <taxon>Vibrionaceae</taxon>
        <taxon>Vibrio</taxon>
    </lineage>
</organism>
<dbReference type="EMBL" id="JTKH01000026">
    <property type="protein sequence ID" value="KII75256.1"/>
    <property type="molecule type" value="Genomic_DNA"/>
</dbReference>
<dbReference type="Pfam" id="PF13692">
    <property type="entry name" value="Glyco_trans_1_4"/>
    <property type="match status" value="1"/>
</dbReference>
<dbReference type="RefSeq" id="WP_040993210.1">
    <property type="nucleotide sequence ID" value="NZ_JTKH01000026.1"/>
</dbReference>
<sequence>DLKSHAKSNILFLGNVDNVVDYLSLADVFIMFSKSEGFPNAVLEALSTGLPCILSNIPSHADVKEIMGDCITLIEEDDNKFIDNYLFDKDSNIANKAVKNLSAITMAGKYKEKYVELYNI</sequence>
<keyword evidence="4" id="KW-1185">Reference proteome</keyword>
<dbReference type="PANTHER" id="PTHR12526:SF629">
    <property type="entry name" value="TEICHURONIC ACID BIOSYNTHESIS GLYCOSYLTRANSFERASE TUAH-RELATED"/>
    <property type="match status" value="1"/>
</dbReference>
<dbReference type="Proteomes" id="UP000031672">
    <property type="component" value="Unassembled WGS sequence"/>
</dbReference>
<name>A0A0C2N6K9_9VIBR</name>